<accession>A0A6J7ZXU2</accession>
<evidence type="ECO:0000313" key="1">
    <source>
        <dbReference type="EMBL" id="CAC5358515.1"/>
    </source>
</evidence>
<dbReference type="OrthoDB" id="6071540at2759"/>
<reference evidence="1 2" key="1">
    <citation type="submission" date="2020-06" db="EMBL/GenBank/DDBJ databases">
        <authorList>
            <person name="Li R."/>
            <person name="Bekaert M."/>
        </authorList>
    </citation>
    <scope>NUCLEOTIDE SEQUENCE [LARGE SCALE GENOMIC DNA]</scope>
    <source>
        <strain evidence="2">wild</strain>
    </source>
</reference>
<dbReference type="Proteomes" id="UP000507470">
    <property type="component" value="Unassembled WGS sequence"/>
</dbReference>
<dbReference type="EMBL" id="CACVKT020000359">
    <property type="protein sequence ID" value="CAC5358515.1"/>
    <property type="molecule type" value="Genomic_DNA"/>
</dbReference>
<organism evidence="1 2">
    <name type="scientific">Mytilus coruscus</name>
    <name type="common">Sea mussel</name>
    <dbReference type="NCBI Taxonomy" id="42192"/>
    <lineage>
        <taxon>Eukaryota</taxon>
        <taxon>Metazoa</taxon>
        <taxon>Spiralia</taxon>
        <taxon>Lophotrochozoa</taxon>
        <taxon>Mollusca</taxon>
        <taxon>Bivalvia</taxon>
        <taxon>Autobranchia</taxon>
        <taxon>Pteriomorphia</taxon>
        <taxon>Mytilida</taxon>
        <taxon>Mytiloidea</taxon>
        <taxon>Mytilidae</taxon>
        <taxon>Mytilinae</taxon>
        <taxon>Mytilus</taxon>
    </lineage>
</organism>
<dbReference type="InterPro" id="IPR011042">
    <property type="entry name" value="6-blade_b-propeller_TolB-like"/>
</dbReference>
<name>A0A6J7ZXU2_MYTCO</name>
<gene>
    <name evidence="1" type="ORF">MCOR_1738</name>
</gene>
<keyword evidence="2" id="KW-1185">Reference proteome</keyword>
<protein>
    <submittedName>
        <fullName evidence="1">Uncharacterized protein</fullName>
    </submittedName>
</protein>
<proteinExistence type="predicted"/>
<dbReference type="SUPFAM" id="SSF101898">
    <property type="entry name" value="NHL repeat"/>
    <property type="match status" value="1"/>
</dbReference>
<evidence type="ECO:0000313" key="2">
    <source>
        <dbReference type="Proteomes" id="UP000507470"/>
    </source>
</evidence>
<dbReference type="AlphaFoldDB" id="A0A6J7ZXU2"/>
<sequence length="263" mass="29550">MINYSHDSLWIGDDKFDIIKHVKLTKDNIQVISQFGIPVYDMTITSHNNLLLSVLGDTKLRLLNVKTGQRSDSNYNVAPFLTFGIRVTNEQRVIIGAVTPTLLPGICRKVVIVIDEHGNHLTQYEHGRNNKPLFRLPHRITSTSNGRVIVLHQTGSIVQTYEGHQDINSRNISFDPQDILTTPGETVVIADCNNHTLQILDHDGVIITYIKTDDVGIGSPSSLTQSGLGYFYIGCAFYMKSTTYEHVKAKLYEVQYSGFEEIE</sequence>
<dbReference type="Gene3D" id="2.120.10.30">
    <property type="entry name" value="TolB, C-terminal domain"/>
    <property type="match status" value="1"/>
</dbReference>